<dbReference type="GO" id="GO:0033214">
    <property type="term" value="P:siderophore-iron import into cell"/>
    <property type="evidence" value="ECO:0007669"/>
    <property type="project" value="TreeGrafter"/>
</dbReference>
<evidence type="ECO:0000256" key="3">
    <source>
        <dbReference type="ARBA" id="ARBA00022448"/>
    </source>
</evidence>
<dbReference type="FunFam" id="1.10.3470.10:FF:000001">
    <property type="entry name" value="Vitamin B12 ABC transporter permease BtuC"/>
    <property type="match status" value="1"/>
</dbReference>
<dbReference type="EMBL" id="QQNH01000032">
    <property type="protein sequence ID" value="RDE07848.1"/>
    <property type="molecule type" value="Genomic_DNA"/>
</dbReference>
<accession>A0A369VZV9</accession>
<dbReference type="CDD" id="cd06550">
    <property type="entry name" value="TM_ABC_iron-siderophores_like"/>
    <property type="match status" value="1"/>
</dbReference>
<evidence type="ECO:0000256" key="2">
    <source>
        <dbReference type="ARBA" id="ARBA00007935"/>
    </source>
</evidence>
<feature type="transmembrane region" description="Helical" evidence="8">
    <location>
        <begin position="102"/>
        <end position="123"/>
    </location>
</feature>
<feature type="transmembrane region" description="Helical" evidence="8">
    <location>
        <begin position="129"/>
        <end position="147"/>
    </location>
</feature>
<dbReference type="AlphaFoldDB" id="A0A369VZV9"/>
<keyword evidence="6 8" id="KW-1133">Transmembrane helix</keyword>
<evidence type="ECO:0000256" key="1">
    <source>
        <dbReference type="ARBA" id="ARBA00004651"/>
    </source>
</evidence>
<evidence type="ECO:0000256" key="7">
    <source>
        <dbReference type="ARBA" id="ARBA00023136"/>
    </source>
</evidence>
<feature type="transmembrane region" description="Helical" evidence="8">
    <location>
        <begin position="21"/>
        <end position="40"/>
    </location>
</feature>
<dbReference type="GO" id="GO:0005886">
    <property type="term" value="C:plasma membrane"/>
    <property type="evidence" value="ECO:0007669"/>
    <property type="project" value="UniProtKB-SubCell"/>
</dbReference>
<dbReference type="GO" id="GO:0022857">
    <property type="term" value="F:transmembrane transporter activity"/>
    <property type="evidence" value="ECO:0007669"/>
    <property type="project" value="InterPro"/>
</dbReference>
<dbReference type="PANTHER" id="PTHR30472:SF1">
    <property type="entry name" value="FE(3+) DICITRATE TRANSPORT SYSTEM PERMEASE PROTEIN FECC-RELATED"/>
    <property type="match status" value="1"/>
</dbReference>
<feature type="transmembrane region" description="Helical" evidence="8">
    <location>
        <begin position="73"/>
        <end position="90"/>
    </location>
</feature>
<dbReference type="PANTHER" id="PTHR30472">
    <property type="entry name" value="FERRIC ENTEROBACTIN TRANSPORT SYSTEM PERMEASE PROTEIN"/>
    <property type="match status" value="1"/>
</dbReference>
<evidence type="ECO:0000313" key="10">
    <source>
        <dbReference type="Proteomes" id="UP000253759"/>
    </source>
</evidence>
<dbReference type="SUPFAM" id="SSF81345">
    <property type="entry name" value="ABC transporter involved in vitamin B12 uptake, BtuC"/>
    <property type="match status" value="1"/>
</dbReference>
<dbReference type="Pfam" id="PF01032">
    <property type="entry name" value="FecCD"/>
    <property type="match status" value="1"/>
</dbReference>
<keyword evidence="7 8" id="KW-0472">Membrane</keyword>
<keyword evidence="4" id="KW-1003">Cell membrane</keyword>
<comment type="subcellular location">
    <subcellularLocation>
        <location evidence="1">Cell membrane</location>
        <topology evidence="1">Multi-pass membrane protein</topology>
    </subcellularLocation>
</comment>
<evidence type="ECO:0000256" key="5">
    <source>
        <dbReference type="ARBA" id="ARBA00022692"/>
    </source>
</evidence>
<dbReference type="InterPro" id="IPR000522">
    <property type="entry name" value="ABC_transptr_permease_BtuC"/>
</dbReference>
<feature type="transmembrane region" description="Helical" evidence="8">
    <location>
        <begin position="201"/>
        <end position="223"/>
    </location>
</feature>
<evidence type="ECO:0000256" key="8">
    <source>
        <dbReference type="SAM" id="Phobius"/>
    </source>
</evidence>
<keyword evidence="3" id="KW-0813">Transport</keyword>
<dbReference type="Proteomes" id="UP000253759">
    <property type="component" value="Unassembled WGS sequence"/>
</dbReference>
<feature type="transmembrane region" description="Helical" evidence="8">
    <location>
        <begin position="235"/>
        <end position="258"/>
    </location>
</feature>
<proteinExistence type="inferred from homology"/>
<evidence type="ECO:0000256" key="6">
    <source>
        <dbReference type="ARBA" id="ARBA00022989"/>
    </source>
</evidence>
<comment type="similarity">
    <text evidence="2">Belongs to the binding-protein-dependent transport system permease family. FecCD subfamily.</text>
</comment>
<gene>
    <name evidence="9" type="ORF">DVH29_14670</name>
</gene>
<organism evidence="9 10">
    <name type="scientific">Pelagibacterium lacus</name>
    <dbReference type="NCBI Taxonomy" id="2282655"/>
    <lineage>
        <taxon>Bacteria</taxon>
        <taxon>Pseudomonadati</taxon>
        <taxon>Pseudomonadota</taxon>
        <taxon>Alphaproteobacteria</taxon>
        <taxon>Hyphomicrobiales</taxon>
        <taxon>Devosiaceae</taxon>
        <taxon>Pelagibacterium</taxon>
    </lineage>
</organism>
<name>A0A369VZV9_9HYPH</name>
<protein>
    <submittedName>
        <fullName evidence="9">Iron ABC transporter permease</fullName>
    </submittedName>
</protein>
<evidence type="ECO:0000256" key="4">
    <source>
        <dbReference type="ARBA" id="ARBA00022475"/>
    </source>
</evidence>
<feature type="transmembrane region" description="Helical" evidence="8">
    <location>
        <begin position="159"/>
        <end position="181"/>
    </location>
</feature>
<evidence type="ECO:0000313" key="9">
    <source>
        <dbReference type="EMBL" id="RDE07848.1"/>
    </source>
</evidence>
<reference evidence="10" key="1">
    <citation type="submission" date="2018-07" db="EMBL/GenBank/DDBJ databases">
        <authorList>
            <person name="Liu B.-T."/>
            <person name="Du Z."/>
        </authorList>
    </citation>
    <scope>NUCLEOTIDE SEQUENCE [LARGE SCALE GENOMIC DNA]</scope>
    <source>
        <strain evidence="10">XYN52</strain>
    </source>
</reference>
<dbReference type="OrthoDB" id="9811975at2"/>
<dbReference type="InterPro" id="IPR037294">
    <property type="entry name" value="ABC_BtuC-like"/>
</dbReference>
<sequence length="344" mass="35188">MTASSPARSRLSAHRLRVAGLFILPSILLVLMLLSVGVGTRPIPPRVTWDALFAFDPANSDHLLVHHLRLPRTLLAAIVGSALGVAGAIMQALTRNPLADPGILGVNAGASAAIAAAIAFLGIADVTAYMAFGLVGAALAGAAVYALGNLSRAANHVRVVLAGAALSIVLLSLTQIILINSEEQVFDQFRHWTVGSLQGRGYGVLGPVFVLVSAGLVGALFLTRALDTAALGNDLARALGGNPVLIWGFSAIVVVILAGGATAAAGPIAFVGLTAPHVARLITGPGHRWVLPYSMLLSAILLVAADTLGRVVAPPGEVGVGIMAALIGGPFFIALVRQRRISQL</sequence>
<keyword evidence="5 8" id="KW-0812">Transmembrane</keyword>
<dbReference type="RefSeq" id="WP_114646938.1">
    <property type="nucleotide sequence ID" value="NZ_QQNH01000032.1"/>
</dbReference>
<dbReference type="Gene3D" id="1.10.3470.10">
    <property type="entry name" value="ABC transporter involved in vitamin B12 uptake, BtuC"/>
    <property type="match status" value="1"/>
</dbReference>
<comment type="caution">
    <text evidence="9">The sequence shown here is derived from an EMBL/GenBank/DDBJ whole genome shotgun (WGS) entry which is preliminary data.</text>
</comment>
<keyword evidence="10" id="KW-1185">Reference proteome</keyword>
<feature type="transmembrane region" description="Helical" evidence="8">
    <location>
        <begin position="318"/>
        <end position="336"/>
    </location>
</feature>